<organism evidence="2 3">
    <name type="scientific">Adineta ricciae</name>
    <name type="common">Rotifer</name>
    <dbReference type="NCBI Taxonomy" id="249248"/>
    <lineage>
        <taxon>Eukaryota</taxon>
        <taxon>Metazoa</taxon>
        <taxon>Spiralia</taxon>
        <taxon>Gnathifera</taxon>
        <taxon>Rotifera</taxon>
        <taxon>Eurotatoria</taxon>
        <taxon>Bdelloidea</taxon>
        <taxon>Adinetida</taxon>
        <taxon>Adinetidae</taxon>
        <taxon>Adineta</taxon>
    </lineage>
</organism>
<comment type="caution">
    <text evidence="2">The sequence shown here is derived from an EMBL/GenBank/DDBJ whole genome shotgun (WGS) entry which is preliminary data.</text>
</comment>
<dbReference type="Proteomes" id="UP000663828">
    <property type="component" value="Unassembled WGS sequence"/>
</dbReference>
<protein>
    <submittedName>
        <fullName evidence="2">Uncharacterized protein</fullName>
    </submittedName>
</protein>
<keyword evidence="3" id="KW-1185">Reference proteome</keyword>
<reference evidence="2" key="1">
    <citation type="submission" date="2021-02" db="EMBL/GenBank/DDBJ databases">
        <authorList>
            <person name="Nowell W R."/>
        </authorList>
    </citation>
    <scope>NUCLEOTIDE SEQUENCE</scope>
</reference>
<feature type="signal peptide" evidence="1">
    <location>
        <begin position="1"/>
        <end position="16"/>
    </location>
</feature>
<evidence type="ECO:0000313" key="3">
    <source>
        <dbReference type="Proteomes" id="UP000663828"/>
    </source>
</evidence>
<proteinExistence type="predicted"/>
<feature type="chain" id="PRO_5032697033" evidence="1">
    <location>
        <begin position="17"/>
        <end position="230"/>
    </location>
</feature>
<dbReference type="Gene3D" id="3.90.176.10">
    <property type="entry name" value="Toxin ADP-ribosyltransferase, Chain A, domain 1"/>
    <property type="match status" value="1"/>
</dbReference>
<dbReference type="SUPFAM" id="SSF56399">
    <property type="entry name" value="ADP-ribosylation"/>
    <property type="match status" value="1"/>
</dbReference>
<evidence type="ECO:0000313" key="2">
    <source>
        <dbReference type="EMBL" id="CAF1597719.1"/>
    </source>
</evidence>
<dbReference type="EMBL" id="CAJNOR010006535">
    <property type="protein sequence ID" value="CAF1597719.1"/>
    <property type="molecule type" value="Genomic_DNA"/>
</dbReference>
<keyword evidence="1" id="KW-0732">Signal</keyword>
<accession>A0A816APW4</accession>
<sequence>MISAIVMLFIIGFGESAVKWNELPNFYLRSSLGSSTVGMSLKYAAGIDPELRKIDYEALGKRCEATNALWQKTLNPQEVAAVSCYTRDTILYRRINYALRALDESLLTAYTPFLKIFHRGVAKLEHDEFEYNIYRGDDSDYGFHQENSVVTLPLSFTASEEYARNKAGNASEGSCTIAILLANSGRLIEDYTSVPGEDAPVPVNWKLVGLDTPSRDWCPVLSLSDRYPVY</sequence>
<dbReference type="AlphaFoldDB" id="A0A816APW4"/>
<evidence type="ECO:0000256" key="1">
    <source>
        <dbReference type="SAM" id="SignalP"/>
    </source>
</evidence>
<gene>
    <name evidence="2" type="ORF">XAT740_LOCUS47314</name>
</gene>
<name>A0A816APW4_ADIRI</name>